<dbReference type="SUPFAM" id="SSF56281">
    <property type="entry name" value="Metallo-hydrolase/oxidoreductase"/>
    <property type="match status" value="1"/>
</dbReference>
<dbReference type="HAMAP" id="MF_00457">
    <property type="entry name" value="UPF0173"/>
    <property type="match status" value="1"/>
</dbReference>
<dbReference type="InterPro" id="IPR022877">
    <property type="entry name" value="UPF0173"/>
</dbReference>
<comment type="caution">
    <text evidence="4">The sequence shown here is derived from an EMBL/GenBank/DDBJ whole genome shotgun (WGS) entry which is preliminary data.</text>
</comment>
<dbReference type="Gene3D" id="3.60.15.10">
    <property type="entry name" value="Ribonuclease Z/Hydroxyacylglutathione hydrolase-like"/>
    <property type="match status" value="1"/>
</dbReference>
<reference evidence="5" key="1">
    <citation type="submission" date="2016-06" db="EMBL/GenBank/DDBJ databases">
        <title>Four novel species of enterococci isolated from chicken manure.</title>
        <authorList>
            <person name="Van Tyne D."/>
        </authorList>
    </citation>
    <scope>NUCLEOTIDE SEQUENCE [LARGE SCALE GENOMIC DNA]</scope>
    <source>
        <strain evidence="5">JM9A</strain>
    </source>
</reference>
<sequence>MKITYHGHSVVSIVTETGCCIVIDPFFTGNTLADIPAEAVQADYILITHGHSDHIGDMVAIAKACEATVVGMVEVCHYAETQGVKKTHGMNIGGRFTFPFGRVKLVSALHSTGLEVAGQMVYMGEAAGLILEIEGKTIYHAGDTSYFRDMELIGEYFEVDLAFLPIGDNFTMGPAEAAVAAASIQAKKVVPIHYNTFPVIQQDPQQFVGMLEASVGEIMHPGETVTL</sequence>
<gene>
    <name evidence="4" type="ORF">BAU18_000836</name>
</gene>
<dbReference type="PANTHER" id="PTHR43546">
    <property type="entry name" value="UPF0173 METAL-DEPENDENT HYDROLASE MJ1163-RELATED"/>
    <property type="match status" value="1"/>
</dbReference>
<dbReference type="RefSeq" id="WP_161870846.1">
    <property type="nucleotide sequence ID" value="NZ_MAEI02000001.1"/>
</dbReference>
<name>A0ABV0F2I1_9ENTE</name>
<organism evidence="4 5">
    <name type="scientific">Enterococcus diestrammenae</name>
    <dbReference type="NCBI Taxonomy" id="1155073"/>
    <lineage>
        <taxon>Bacteria</taxon>
        <taxon>Bacillati</taxon>
        <taxon>Bacillota</taxon>
        <taxon>Bacilli</taxon>
        <taxon>Lactobacillales</taxon>
        <taxon>Enterococcaceae</taxon>
        <taxon>Enterococcus</taxon>
    </lineage>
</organism>
<proteinExistence type="inferred from homology"/>
<evidence type="ECO:0000259" key="3">
    <source>
        <dbReference type="SMART" id="SM00849"/>
    </source>
</evidence>
<evidence type="ECO:0000313" key="5">
    <source>
        <dbReference type="Proteomes" id="UP001429357"/>
    </source>
</evidence>
<dbReference type="SMART" id="SM00849">
    <property type="entry name" value="Lactamase_B"/>
    <property type="match status" value="1"/>
</dbReference>
<dbReference type="InterPro" id="IPR050114">
    <property type="entry name" value="UPF0173_UPF0282_UlaG_hydrolase"/>
</dbReference>
<dbReference type="InterPro" id="IPR036866">
    <property type="entry name" value="RibonucZ/Hydroxyglut_hydro"/>
</dbReference>
<reference evidence="4 5" key="2">
    <citation type="submission" date="2024-02" db="EMBL/GenBank/DDBJ databases">
        <title>The Genome Sequence of Enterococcus diestrammenae JM9A.</title>
        <authorList>
            <person name="Earl A."/>
            <person name="Manson A."/>
            <person name="Gilmore M."/>
            <person name="Sanders J."/>
            <person name="Shea T."/>
            <person name="Howe W."/>
            <person name="Livny J."/>
            <person name="Cuomo C."/>
            <person name="Neafsey D."/>
            <person name="Birren B."/>
        </authorList>
    </citation>
    <scope>NUCLEOTIDE SEQUENCE [LARGE SCALE GENOMIC DNA]</scope>
    <source>
        <strain evidence="4 5">JM9A</strain>
    </source>
</reference>
<accession>A0ABV0F2I1</accession>
<keyword evidence="5" id="KW-1185">Reference proteome</keyword>
<dbReference type="InterPro" id="IPR001279">
    <property type="entry name" value="Metallo-B-lactamas"/>
</dbReference>
<dbReference type="EMBL" id="MAEI02000001">
    <property type="protein sequence ID" value="MEO1781257.1"/>
    <property type="molecule type" value="Genomic_DNA"/>
</dbReference>
<dbReference type="Proteomes" id="UP001429357">
    <property type="component" value="Unassembled WGS sequence"/>
</dbReference>
<dbReference type="Pfam" id="PF12706">
    <property type="entry name" value="Lactamase_B_2"/>
    <property type="match status" value="1"/>
</dbReference>
<dbReference type="PANTHER" id="PTHR43546:SF3">
    <property type="entry name" value="UPF0173 METAL-DEPENDENT HYDROLASE MJ1163"/>
    <property type="match status" value="1"/>
</dbReference>
<keyword evidence="1 2" id="KW-0378">Hydrolase</keyword>
<protein>
    <recommendedName>
        <fullName evidence="2">UPF0173 metal-dependent hydrolase BAU18_000836</fullName>
    </recommendedName>
</protein>
<evidence type="ECO:0000256" key="2">
    <source>
        <dbReference type="HAMAP-Rule" id="MF_00457"/>
    </source>
</evidence>
<evidence type="ECO:0000313" key="4">
    <source>
        <dbReference type="EMBL" id="MEO1781257.1"/>
    </source>
</evidence>
<dbReference type="NCBIfam" id="NF001911">
    <property type="entry name" value="PRK00685.1"/>
    <property type="match status" value="1"/>
</dbReference>
<evidence type="ECO:0000256" key="1">
    <source>
        <dbReference type="ARBA" id="ARBA00022801"/>
    </source>
</evidence>
<feature type="domain" description="Metallo-beta-lactamase" evidence="3">
    <location>
        <begin position="7"/>
        <end position="193"/>
    </location>
</feature>
<comment type="similarity">
    <text evidence="2">Belongs to the UPF0173 family.</text>
</comment>